<name>A0ABU8BVF9_9RHOB</name>
<protein>
    <submittedName>
        <fullName evidence="1">YjbF family lipoprotein</fullName>
    </submittedName>
</protein>
<dbReference type="InterPro" id="IPR021308">
    <property type="entry name" value="GfcB"/>
</dbReference>
<evidence type="ECO:0000313" key="2">
    <source>
        <dbReference type="Proteomes" id="UP001431963"/>
    </source>
</evidence>
<proteinExistence type="predicted"/>
<dbReference type="InterPro" id="IPR023373">
    <property type="entry name" value="YmcC_sf"/>
</dbReference>
<dbReference type="Gene3D" id="2.40.360.10">
    <property type="entry name" value="YmcC-like"/>
    <property type="match status" value="1"/>
</dbReference>
<keyword evidence="1" id="KW-0449">Lipoprotein</keyword>
<keyword evidence="2" id="KW-1185">Reference proteome</keyword>
<evidence type="ECO:0000313" key="1">
    <source>
        <dbReference type="EMBL" id="MEH7828678.1"/>
    </source>
</evidence>
<dbReference type="RefSeq" id="WP_335422840.1">
    <property type="nucleotide sequence ID" value="NZ_JBALHR010000005.1"/>
</dbReference>
<dbReference type="Pfam" id="PF11102">
    <property type="entry name" value="YjbF"/>
    <property type="match status" value="1"/>
</dbReference>
<reference evidence="1" key="1">
    <citation type="submission" date="2024-02" db="EMBL/GenBank/DDBJ databases">
        <title>Genome sequences of strain Gemmobacter sp. JM10B15.</title>
        <authorList>
            <person name="Zhang M."/>
        </authorList>
    </citation>
    <scope>NUCLEOTIDE SEQUENCE</scope>
    <source>
        <strain evidence="1">JM10B15</strain>
    </source>
</reference>
<dbReference type="EMBL" id="JBALHR010000005">
    <property type="protein sequence ID" value="MEH7828678.1"/>
    <property type="molecule type" value="Genomic_DNA"/>
</dbReference>
<dbReference type="Proteomes" id="UP001431963">
    <property type="component" value="Unassembled WGS sequence"/>
</dbReference>
<sequence>MGGLRSAQAFGKALWPGKAAGVAPAPSRADLEAFKAPIILVEQAGTDARLYLVPVSNAGGVEVWSTSDQRTMTFRNGVLAETRGMGADLMQSATPNLAQLRAGAGNHVRTYDILDGGDQMVRSRYDCALTVAGVETITVVGRQHATRHVIETCRAESHEFTNEYWFESSGKLRKSKELAGPRVGAVTVSRVIDN</sequence>
<comment type="caution">
    <text evidence="1">The sequence shown here is derived from an EMBL/GenBank/DDBJ whole genome shotgun (WGS) entry which is preliminary data.</text>
</comment>
<organism evidence="1 2">
    <name type="scientific">Gemmobacter denitrificans</name>
    <dbReference type="NCBI Taxonomy" id="3123040"/>
    <lineage>
        <taxon>Bacteria</taxon>
        <taxon>Pseudomonadati</taxon>
        <taxon>Pseudomonadota</taxon>
        <taxon>Alphaproteobacteria</taxon>
        <taxon>Rhodobacterales</taxon>
        <taxon>Paracoccaceae</taxon>
        <taxon>Gemmobacter</taxon>
    </lineage>
</organism>
<dbReference type="SUPFAM" id="SSF159270">
    <property type="entry name" value="YmcC-like"/>
    <property type="match status" value="1"/>
</dbReference>
<accession>A0ABU8BVF9</accession>
<gene>
    <name evidence="1" type="ORF">V6590_10990</name>
</gene>